<name>A0A645GXY1_9ZZZZ</name>
<organism evidence="1">
    <name type="scientific">bioreactor metagenome</name>
    <dbReference type="NCBI Taxonomy" id="1076179"/>
    <lineage>
        <taxon>unclassified sequences</taxon>
        <taxon>metagenomes</taxon>
        <taxon>ecological metagenomes</taxon>
    </lineage>
</organism>
<gene>
    <name evidence="1" type="ORF">SDC9_179062</name>
</gene>
<reference evidence="1" key="1">
    <citation type="submission" date="2019-08" db="EMBL/GenBank/DDBJ databases">
        <authorList>
            <person name="Kucharzyk K."/>
            <person name="Murdoch R.W."/>
            <person name="Higgins S."/>
            <person name="Loffler F."/>
        </authorList>
    </citation>
    <scope>NUCLEOTIDE SEQUENCE</scope>
</reference>
<comment type="caution">
    <text evidence="1">The sequence shown here is derived from an EMBL/GenBank/DDBJ whole genome shotgun (WGS) entry which is preliminary data.</text>
</comment>
<dbReference type="AlphaFoldDB" id="A0A645GXY1"/>
<dbReference type="EMBL" id="VSSQ01083165">
    <property type="protein sequence ID" value="MPN31588.1"/>
    <property type="molecule type" value="Genomic_DNA"/>
</dbReference>
<proteinExistence type="predicted"/>
<evidence type="ECO:0000313" key="1">
    <source>
        <dbReference type="EMBL" id="MPN31588.1"/>
    </source>
</evidence>
<protein>
    <recommendedName>
        <fullName evidence="2">Outer membrane protein beta-barrel domain-containing protein</fullName>
    </recommendedName>
</protein>
<sequence length="165" mass="18900">MAGGFALDVLYRDLDLSLRFNYSSTKTKREVINKEIIWPVNVKGYLVGADLTLQYPVYQRRDIKFSPFIGIGGMGMGPTDTEIKNHPELGDFDELSALNYLIGLDLKLNTWSKMTDLSRYGGTCLGLRYTFYMPNYNRKHDLLEGNMHMITLSFGSFGRPAKRYF</sequence>
<evidence type="ECO:0008006" key="2">
    <source>
        <dbReference type="Google" id="ProtNLM"/>
    </source>
</evidence>
<accession>A0A645GXY1</accession>